<accession>A0A9E9P2W7</accession>
<gene>
    <name evidence="2" type="ORF">NB640_01465</name>
</gene>
<dbReference type="Pfam" id="PF13910">
    <property type="entry name" value="DUF4209"/>
    <property type="match status" value="1"/>
</dbReference>
<evidence type="ECO:0000313" key="2">
    <source>
        <dbReference type="EMBL" id="WAW10362.1"/>
    </source>
</evidence>
<name>A0A9E9P2W7_9BURK</name>
<keyword evidence="3" id="KW-1185">Reference proteome</keyword>
<dbReference type="EMBL" id="CP098242">
    <property type="protein sequence ID" value="WAW10362.1"/>
    <property type="molecule type" value="Genomic_DNA"/>
</dbReference>
<dbReference type="KEGG" id="ovb:NB640_01465"/>
<dbReference type="InterPro" id="IPR025209">
    <property type="entry name" value="DUF4209"/>
</dbReference>
<dbReference type="Proteomes" id="UP001156215">
    <property type="component" value="Chromosome"/>
</dbReference>
<evidence type="ECO:0000259" key="1">
    <source>
        <dbReference type="Pfam" id="PF13910"/>
    </source>
</evidence>
<dbReference type="RefSeq" id="WP_269309374.1">
    <property type="nucleotide sequence ID" value="NZ_CP098242.1"/>
</dbReference>
<evidence type="ECO:0000313" key="3">
    <source>
        <dbReference type="Proteomes" id="UP001156215"/>
    </source>
</evidence>
<feature type="domain" description="DUF4209" evidence="1">
    <location>
        <begin position="510"/>
        <end position="599"/>
    </location>
</feature>
<dbReference type="AlphaFoldDB" id="A0A9E9P2W7"/>
<organism evidence="2 3">
    <name type="scientific">Oxalobacter vibrioformis</name>
    <dbReference type="NCBI Taxonomy" id="933080"/>
    <lineage>
        <taxon>Bacteria</taxon>
        <taxon>Pseudomonadati</taxon>
        <taxon>Pseudomonadota</taxon>
        <taxon>Betaproteobacteria</taxon>
        <taxon>Burkholderiales</taxon>
        <taxon>Oxalobacteraceae</taxon>
        <taxon>Oxalobacter</taxon>
    </lineage>
</organism>
<reference evidence="2" key="1">
    <citation type="journal article" date="2022" name="Front. Microbiol.">
        <title>New perspectives on an old grouping: The genomic and phenotypic variability of Oxalobacter formigenes and the implications for calcium oxalate stone prevention.</title>
        <authorList>
            <person name="Chmiel J.A."/>
            <person name="Carr C."/>
            <person name="Stuivenberg G.A."/>
            <person name="Venema R."/>
            <person name="Chanyi R.M."/>
            <person name="Al K.F."/>
            <person name="Giguere D."/>
            <person name="Say H."/>
            <person name="Akouris P.P."/>
            <person name="Dominguez Romero S.A."/>
            <person name="Kwong A."/>
            <person name="Tai V."/>
            <person name="Koval S.F."/>
            <person name="Razvi H."/>
            <person name="Bjazevic J."/>
            <person name="Burton J.P."/>
        </authorList>
    </citation>
    <scope>NUCLEOTIDE SEQUENCE</scope>
    <source>
        <strain evidence="2">WoOx3</strain>
    </source>
</reference>
<sequence>MLALDITLPVTPDHFSCDEIETLFRERTRYFSDSSIVFLVHSEKLAADNHPEQAKIFWLMAQVLMHPNKYRNTLQKKQLRKIYVPYEEIPDADLAFLESVVTQFTEPFLKAVTYDFLWNGYALRGRIFSEVVEFARQAVACYLAIPLNSETLEKQYLSFYEHVLYLSARLKLDEANRLARLELLSALNKSTGDVMGLPLWINALMLQYPPEIETGSRISRYFEVAQKLRELGRMQSEDEVGLNLSSDFFRNAAVWFKKLKNTEEEVKCKAEQFNCIVKLADKVVDRTNSTSATTGILSEALSCLGEIPKADRPRFGLNAAYEMIRRRYTEAEDSIFDDLAEISVPGMDISEVYAHTVRQISGKTLQEAILYFLSYPIPKAAEFEDAAIVSLMSTAEILFGTRRIGPTRNTLGIVPPYDSQNPTSERSLKAIHAKRLMHYENHLHSIVLAHIMPALEVLFLEHQLSEHDFRNLVMHSRFIPRDRLHAFARGLTAGYYSDFIGASSILIPQLENAVRLFLKVNRVDTRTYENGITMEKGLSAMLDDPSIERVFSPDILFNLKCLFGDTLGPNMRNNIAHGLLSDDELNSTFSAYSWWFILRLVYQGIIS</sequence>
<protein>
    <submittedName>
        <fullName evidence="2">DUF4209 domain-containing protein</fullName>
    </submittedName>
</protein>
<proteinExistence type="predicted"/>